<dbReference type="RefSeq" id="WP_315734505.1">
    <property type="nucleotide sequence ID" value="NZ_JAVYII010000007.1"/>
</dbReference>
<evidence type="ECO:0000259" key="2">
    <source>
        <dbReference type="Pfam" id="PF11268"/>
    </source>
</evidence>
<sequence length="371" mass="39739">MVHLTLAGLSQDKSRLVLVSDAGVEFTLDVDARLRAALRGDTDRLGQLEITMESTLRPRDIQSRIRAGATPDDVARAGQTTVDKIMPFVAPVLAERAHVAERAQSSSVRRRPDGSGGGARTLGEAVSAHLSRHRSTGEEVEWDAWRRDDGRWTLQATFATSERSGTGTFSYDVRGSYVVADDDAARWLIGEETAPPAAARDDLQQARRRRAGRATMPDAVLDLELDSPDHDLGDGPLGSDAIALVAEPRDREPTVDLSEVADAVRRGEGAPASPERPAPGRTERPEQTPDQLPETAPTAAEGVVAETVTRATDEQASPASDPSSDRSSQDPGDQPTDEPVAPAPPPQKRSGRKRRASVPSWDEIMFGGGGD</sequence>
<organism evidence="3 4">
    <name type="scientific">Nocardioides imazamoxiresistens</name>
    <dbReference type="NCBI Taxonomy" id="3231893"/>
    <lineage>
        <taxon>Bacteria</taxon>
        <taxon>Bacillati</taxon>
        <taxon>Actinomycetota</taxon>
        <taxon>Actinomycetes</taxon>
        <taxon>Propionibacteriales</taxon>
        <taxon>Nocardioidaceae</taxon>
        <taxon>Nocardioides</taxon>
    </lineage>
</organism>
<dbReference type="EMBL" id="JAVYII010000007">
    <property type="protein sequence ID" value="MDT9594595.1"/>
    <property type="molecule type" value="Genomic_DNA"/>
</dbReference>
<evidence type="ECO:0000313" key="4">
    <source>
        <dbReference type="Proteomes" id="UP001268542"/>
    </source>
</evidence>
<keyword evidence="4" id="KW-1185">Reference proteome</keyword>
<dbReference type="Pfam" id="PF11268">
    <property type="entry name" value="DUF3071"/>
    <property type="match status" value="1"/>
</dbReference>
<name>A0ABU3PZC8_9ACTN</name>
<feature type="domain" description="DUF3071" evidence="2">
    <location>
        <begin position="1"/>
        <end position="171"/>
    </location>
</feature>
<accession>A0ABU3PZC8</accession>
<proteinExistence type="predicted"/>
<dbReference type="InterPro" id="IPR021421">
    <property type="entry name" value="DUF3071"/>
</dbReference>
<dbReference type="Proteomes" id="UP001268542">
    <property type="component" value="Unassembled WGS sequence"/>
</dbReference>
<evidence type="ECO:0000313" key="3">
    <source>
        <dbReference type="EMBL" id="MDT9594595.1"/>
    </source>
</evidence>
<dbReference type="InterPro" id="IPR047682">
    <property type="entry name" value="SepH-like"/>
</dbReference>
<gene>
    <name evidence="3" type="primary">sepH</name>
    <name evidence="3" type="ORF">RDV89_16035</name>
</gene>
<evidence type="ECO:0000256" key="1">
    <source>
        <dbReference type="SAM" id="MobiDB-lite"/>
    </source>
</evidence>
<feature type="region of interest" description="Disordered" evidence="1">
    <location>
        <begin position="101"/>
        <end position="121"/>
    </location>
</feature>
<comment type="caution">
    <text evidence="3">The sequence shown here is derived from an EMBL/GenBank/DDBJ whole genome shotgun (WGS) entry which is preliminary data.</text>
</comment>
<dbReference type="NCBIfam" id="NF040712">
    <property type="entry name" value="SepH"/>
    <property type="match status" value="1"/>
</dbReference>
<feature type="region of interest" description="Disordered" evidence="1">
    <location>
        <begin position="196"/>
        <end position="215"/>
    </location>
</feature>
<protein>
    <submittedName>
        <fullName evidence="3">Septation protein SepH</fullName>
    </submittedName>
</protein>
<reference evidence="3 4" key="1">
    <citation type="submission" date="2023-08" db="EMBL/GenBank/DDBJ databases">
        <title>Nocardioides seae sp. nov., a bacterium isolated from a soil.</title>
        <authorList>
            <person name="Wang X."/>
        </authorList>
    </citation>
    <scope>NUCLEOTIDE SEQUENCE [LARGE SCALE GENOMIC DNA]</scope>
    <source>
        <strain evidence="3 4">YZH12</strain>
    </source>
</reference>
<feature type="region of interest" description="Disordered" evidence="1">
    <location>
        <begin position="245"/>
        <end position="371"/>
    </location>
</feature>